<proteinExistence type="predicted"/>
<dbReference type="EMBL" id="BNBO01000006">
    <property type="protein sequence ID" value="GHH65302.1"/>
    <property type="molecule type" value="Genomic_DNA"/>
</dbReference>
<protein>
    <submittedName>
        <fullName evidence="2">Uncharacterized protein</fullName>
    </submittedName>
</protein>
<organism evidence="2 3">
    <name type="scientific">Kitasatospora indigofera</name>
    <dbReference type="NCBI Taxonomy" id="67307"/>
    <lineage>
        <taxon>Bacteria</taxon>
        <taxon>Bacillati</taxon>
        <taxon>Actinomycetota</taxon>
        <taxon>Actinomycetes</taxon>
        <taxon>Kitasatosporales</taxon>
        <taxon>Streptomycetaceae</taxon>
        <taxon>Kitasatospora</taxon>
    </lineage>
</organism>
<feature type="compositionally biased region" description="Low complexity" evidence="1">
    <location>
        <begin position="1"/>
        <end position="18"/>
    </location>
</feature>
<name>A0A919FGY1_9ACTN</name>
<evidence type="ECO:0000313" key="3">
    <source>
        <dbReference type="Proteomes" id="UP000617734"/>
    </source>
</evidence>
<evidence type="ECO:0000256" key="1">
    <source>
        <dbReference type="SAM" id="MobiDB-lite"/>
    </source>
</evidence>
<dbReference type="AlphaFoldDB" id="A0A919FGY1"/>
<sequence length="178" mass="18746">MVSVMGAAGTTPEPAAPAHDGRTSLGEVACRYRAGEIDPADLPMIAAGALAAGLDTPALCELAGLPRNAAAGDVRDLFEQALAEAGTELPDPALARRHALHRLVLRFLDGEIDPAGLVTDDWWELEAGTAEERSFVRLVPQCMCCLDYTLQTDRRTWAAELRIAALALTTSAPIGPGC</sequence>
<reference evidence="2" key="2">
    <citation type="submission" date="2020-09" db="EMBL/GenBank/DDBJ databases">
        <authorList>
            <person name="Sun Q."/>
            <person name="Ohkuma M."/>
        </authorList>
    </citation>
    <scope>NUCLEOTIDE SEQUENCE</scope>
    <source>
        <strain evidence="2">JCM 4646</strain>
    </source>
</reference>
<dbReference type="Proteomes" id="UP000617734">
    <property type="component" value="Unassembled WGS sequence"/>
</dbReference>
<evidence type="ECO:0000313" key="2">
    <source>
        <dbReference type="EMBL" id="GHH65302.1"/>
    </source>
</evidence>
<accession>A0A919FGY1</accession>
<feature type="region of interest" description="Disordered" evidence="1">
    <location>
        <begin position="1"/>
        <end position="22"/>
    </location>
</feature>
<reference evidence="2" key="1">
    <citation type="journal article" date="2014" name="Int. J. Syst. Evol. Microbiol.">
        <title>Complete genome sequence of Corynebacterium casei LMG S-19264T (=DSM 44701T), isolated from a smear-ripened cheese.</title>
        <authorList>
            <consortium name="US DOE Joint Genome Institute (JGI-PGF)"/>
            <person name="Walter F."/>
            <person name="Albersmeier A."/>
            <person name="Kalinowski J."/>
            <person name="Ruckert C."/>
        </authorList>
    </citation>
    <scope>NUCLEOTIDE SEQUENCE</scope>
    <source>
        <strain evidence="2">JCM 4646</strain>
    </source>
</reference>
<keyword evidence="3" id="KW-1185">Reference proteome</keyword>
<comment type="caution">
    <text evidence="2">The sequence shown here is derived from an EMBL/GenBank/DDBJ whole genome shotgun (WGS) entry which is preliminary data.</text>
</comment>
<gene>
    <name evidence="2" type="ORF">GCM10018781_17610</name>
</gene>